<dbReference type="GO" id="GO:0008270">
    <property type="term" value="F:zinc ion binding"/>
    <property type="evidence" value="ECO:0007669"/>
    <property type="project" value="UniProtKB-KW"/>
</dbReference>
<dbReference type="PROSITE" id="PS50950">
    <property type="entry name" value="ZF_THAP"/>
    <property type="match status" value="1"/>
</dbReference>
<accession>A0A6P8G098</accession>
<dbReference type="SMART" id="SM00692">
    <property type="entry name" value="DM3"/>
    <property type="match status" value="1"/>
</dbReference>
<sequence length="723" mass="81755">MKRIRQPRCSVVGCTDQHKCLHVTPASEDTREKWIYFIFEGNVPSRVGKYLLVCSNHFESDCFINLGQYTAGLAGRLILKGGSLPSIRRRTEDEGNASTSVQGARVHHVACQTDPPKMCTVGTQLSVKTQRPHYKSTGTQKTVPCTDVGVGTSAVAFKASQPFLTSAPIKWPSKRPRLEEEEDSPFDGSSSMDFGEPQDATYDPDDSVTVLTESADVTMESSNPFHKTPTYIVYENCLLELFEVCPVCRQVTDVQTRRVGTFLSVEQKCPHCEFYRKWNSQPILGSTPVGNIQLSAAVYATGASFFKLEKIFRAMQLRMFHYDTFRRHARLYIEPAIVHSWKTAQDGMLDQLCQQQKVILGGDLRADSPGHCAKFGSYTVMDLTTNTVIDLQLVQESVSTKYRNKDGQPLLYNQSNEVGGSYHMEKEGLKRSLALLEARGVTLDSIVTDRHPQIQKFLREANITHYYDVLHMEKGLSKKLEKTSQNKECEKLKKWLCSIKNHIYWTAATSTSGPERVAKWTSILNHVQDIHSHEDPVFPQCLHPRRTSRDKSKWLTAGTPAFCRLEKVLSSKKVLKDVEKLSPHYQTSSLESFHSVILRFAPKNGVFPFLGMLCRLYLAALHFNENAGRPQATSSAGEPLFRVNFPKYKKGECTAKPVKVDPTFHYVDNLLDLIFQKVFQDPAPYVNEVLKIPIPEDLSAKYAKPDKWEVITSYVSRFNQEQV</sequence>
<dbReference type="PANTHER" id="PTHR31751">
    <property type="entry name" value="SI:CH211-108C17.2-RELATED-RELATED"/>
    <property type="match status" value="1"/>
</dbReference>
<keyword evidence="4 5" id="KW-0238">DNA-binding</keyword>
<dbReference type="GeneID" id="105898184"/>
<name>A0A6P8G098_CLUHA</name>
<keyword evidence="2 5" id="KW-0863">Zinc-finger</keyword>
<reference evidence="9" key="1">
    <citation type="submission" date="2025-08" db="UniProtKB">
        <authorList>
            <consortium name="RefSeq"/>
        </authorList>
    </citation>
    <scope>IDENTIFICATION</scope>
</reference>
<evidence type="ECO:0000313" key="9">
    <source>
        <dbReference type="RefSeq" id="XP_031429045.1"/>
    </source>
</evidence>
<dbReference type="RefSeq" id="XP_031429045.1">
    <property type="nucleotide sequence ID" value="XM_031573185.2"/>
</dbReference>
<evidence type="ECO:0000256" key="5">
    <source>
        <dbReference type="PROSITE-ProRule" id="PRU00309"/>
    </source>
</evidence>
<evidence type="ECO:0000256" key="1">
    <source>
        <dbReference type="ARBA" id="ARBA00022723"/>
    </source>
</evidence>
<feature type="region of interest" description="Disordered" evidence="6">
    <location>
        <begin position="168"/>
        <end position="204"/>
    </location>
</feature>
<gene>
    <name evidence="9" type="primary">LOC105898184</name>
</gene>
<dbReference type="Pfam" id="PF20700">
    <property type="entry name" value="Mutator"/>
    <property type="match status" value="1"/>
</dbReference>
<dbReference type="Pfam" id="PF05485">
    <property type="entry name" value="THAP"/>
    <property type="match status" value="1"/>
</dbReference>
<evidence type="ECO:0000256" key="4">
    <source>
        <dbReference type="ARBA" id="ARBA00023125"/>
    </source>
</evidence>
<evidence type="ECO:0000256" key="3">
    <source>
        <dbReference type="ARBA" id="ARBA00022833"/>
    </source>
</evidence>
<evidence type="ECO:0000313" key="8">
    <source>
        <dbReference type="Proteomes" id="UP000515152"/>
    </source>
</evidence>
<evidence type="ECO:0000256" key="2">
    <source>
        <dbReference type="ARBA" id="ARBA00022771"/>
    </source>
</evidence>
<dbReference type="AlphaFoldDB" id="A0A6P8G098"/>
<dbReference type="SMART" id="SM00980">
    <property type="entry name" value="THAP"/>
    <property type="match status" value="1"/>
</dbReference>
<dbReference type="OrthoDB" id="5814287at2759"/>
<keyword evidence="1" id="KW-0479">Metal-binding</keyword>
<dbReference type="GO" id="GO:0003677">
    <property type="term" value="F:DNA binding"/>
    <property type="evidence" value="ECO:0007669"/>
    <property type="project" value="UniProtKB-UniRule"/>
</dbReference>
<dbReference type="SUPFAM" id="SSF57716">
    <property type="entry name" value="Glucocorticoid receptor-like (DNA-binding domain)"/>
    <property type="match status" value="1"/>
</dbReference>
<proteinExistence type="predicted"/>
<dbReference type="PANTHER" id="PTHR31751:SF44">
    <property type="entry name" value="SI:CH211-211K8.4-RELATED"/>
    <property type="match status" value="1"/>
</dbReference>
<feature type="domain" description="THAP-type" evidence="7">
    <location>
        <begin position="1"/>
        <end position="88"/>
    </location>
</feature>
<dbReference type="InterPro" id="IPR006612">
    <property type="entry name" value="THAP_Znf"/>
</dbReference>
<protein>
    <submittedName>
        <fullName evidence="9">Uncharacterized protein LOC105898184 isoform X1</fullName>
    </submittedName>
</protein>
<dbReference type="KEGG" id="char:105898184"/>
<keyword evidence="3" id="KW-0862">Zinc</keyword>
<dbReference type="InterPro" id="IPR049012">
    <property type="entry name" value="Mutator_transp_dom"/>
</dbReference>
<keyword evidence="8" id="KW-1185">Reference proteome</keyword>
<evidence type="ECO:0000256" key="6">
    <source>
        <dbReference type="SAM" id="MobiDB-lite"/>
    </source>
</evidence>
<dbReference type="Proteomes" id="UP000515152">
    <property type="component" value="Chromosome 9"/>
</dbReference>
<organism evidence="8 9">
    <name type="scientific">Clupea harengus</name>
    <name type="common">Atlantic herring</name>
    <dbReference type="NCBI Taxonomy" id="7950"/>
    <lineage>
        <taxon>Eukaryota</taxon>
        <taxon>Metazoa</taxon>
        <taxon>Chordata</taxon>
        <taxon>Craniata</taxon>
        <taxon>Vertebrata</taxon>
        <taxon>Euteleostomi</taxon>
        <taxon>Actinopterygii</taxon>
        <taxon>Neopterygii</taxon>
        <taxon>Teleostei</taxon>
        <taxon>Clupei</taxon>
        <taxon>Clupeiformes</taxon>
        <taxon>Clupeoidei</taxon>
        <taxon>Clupeidae</taxon>
        <taxon>Clupea</taxon>
    </lineage>
</organism>
<evidence type="ECO:0000259" key="7">
    <source>
        <dbReference type="PROSITE" id="PS50950"/>
    </source>
</evidence>